<evidence type="ECO:0000313" key="1">
    <source>
        <dbReference type="EMBL" id="MBB6576444.1"/>
    </source>
</evidence>
<dbReference type="GO" id="GO:0016740">
    <property type="term" value="F:transferase activity"/>
    <property type="evidence" value="ECO:0007669"/>
    <property type="project" value="UniProtKB-KW"/>
</dbReference>
<sequence length="205" mass="21243">MAVLNVVQQAVALPAACQGGLQVYAVCLAPAAGSPAALRESLRHAVHQSICSALAEVLQCDARQLSVQRVPGQAPVLSLGGQTHARIHLSVAYAGASALWAWSDRAAVGVDVQAIPADGDDAEWHAVERQFIGPAAQALSPLQGAGLRAAFAAQWAQLEARLKCAGLQLSEADARPADWDANMHCVPLAWPAAWGTAAAALAWHS</sequence>
<name>A0ABR6RBL2_9BURK</name>
<dbReference type="SUPFAM" id="SSF56214">
    <property type="entry name" value="4'-phosphopantetheinyl transferase"/>
    <property type="match status" value="1"/>
</dbReference>
<reference evidence="1 2" key="1">
    <citation type="submission" date="2020-08" db="EMBL/GenBank/DDBJ databases">
        <title>Functional genomics of gut bacteria from endangered species of beetles.</title>
        <authorList>
            <person name="Carlos-Shanley C."/>
        </authorList>
    </citation>
    <scope>NUCLEOTIDE SEQUENCE [LARGE SCALE GENOMIC DNA]</scope>
    <source>
        <strain evidence="1 2">S00124</strain>
    </source>
</reference>
<evidence type="ECO:0000313" key="2">
    <source>
        <dbReference type="Proteomes" id="UP000562492"/>
    </source>
</evidence>
<gene>
    <name evidence="1" type="ORF">HNP33_000492</name>
</gene>
<keyword evidence="2" id="KW-1185">Reference proteome</keyword>
<dbReference type="InterPro" id="IPR037143">
    <property type="entry name" value="4-PPantetheinyl_Trfase_dom_sf"/>
</dbReference>
<dbReference type="EC" id="2.7.8.-" evidence="1"/>
<dbReference type="Gene3D" id="3.90.470.20">
    <property type="entry name" value="4'-phosphopantetheinyl transferase domain"/>
    <property type="match status" value="1"/>
</dbReference>
<dbReference type="RefSeq" id="WP_184704915.1">
    <property type="nucleotide sequence ID" value="NZ_JACHKZ010000002.1"/>
</dbReference>
<keyword evidence="1" id="KW-0808">Transferase</keyword>
<organism evidence="1 2">
    <name type="scientific">Comamonas odontotermitis</name>
    <dbReference type="NCBI Taxonomy" id="379895"/>
    <lineage>
        <taxon>Bacteria</taxon>
        <taxon>Pseudomonadati</taxon>
        <taxon>Pseudomonadota</taxon>
        <taxon>Betaproteobacteria</taxon>
        <taxon>Burkholderiales</taxon>
        <taxon>Comamonadaceae</taxon>
        <taxon>Comamonas</taxon>
    </lineage>
</organism>
<accession>A0ABR6RBL2</accession>
<dbReference type="Proteomes" id="UP000562492">
    <property type="component" value="Unassembled WGS sequence"/>
</dbReference>
<protein>
    <submittedName>
        <fullName evidence="1">4'-phosphopantetheinyl transferase</fullName>
        <ecNumber evidence="1">2.7.8.-</ecNumber>
    </submittedName>
</protein>
<comment type="caution">
    <text evidence="1">The sequence shown here is derived from an EMBL/GenBank/DDBJ whole genome shotgun (WGS) entry which is preliminary data.</text>
</comment>
<proteinExistence type="predicted"/>
<dbReference type="EMBL" id="JACHKZ010000002">
    <property type="protein sequence ID" value="MBB6576444.1"/>
    <property type="molecule type" value="Genomic_DNA"/>
</dbReference>